<feature type="compositionally biased region" description="Gly residues" evidence="3">
    <location>
        <begin position="1"/>
        <end position="20"/>
    </location>
</feature>
<evidence type="ECO:0000256" key="1">
    <source>
        <dbReference type="ARBA" id="ARBA00009063"/>
    </source>
</evidence>
<organism evidence="6 7">
    <name type="scientific">Elsinoe australis</name>
    <dbReference type="NCBI Taxonomy" id="40998"/>
    <lineage>
        <taxon>Eukaryota</taxon>
        <taxon>Fungi</taxon>
        <taxon>Dikarya</taxon>
        <taxon>Ascomycota</taxon>
        <taxon>Pezizomycotina</taxon>
        <taxon>Dothideomycetes</taxon>
        <taxon>Dothideomycetidae</taxon>
        <taxon>Myriangiales</taxon>
        <taxon>Elsinoaceae</taxon>
        <taxon>Elsinoe</taxon>
    </lineage>
</organism>
<comment type="caution">
    <text evidence="6">The sequence shown here is derived from an EMBL/GenBank/DDBJ whole genome shotgun (WGS) entry which is preliminary data.</text>
</comment>
<dbReference type="GO" id="GO:0006886">
    <property type="term" value="P:intracellular protein transport"/>
    <property type="evidence" value="ECO:0007669"/>
    <property type="project" value="TreeGrafter"/>
</dbReference>
<feature type="compositionally biased region" description="Low complexity" evidence="3">
    <location>
        <begin position="21"/>
        <end position="50"/>
    </location>
</feature>
<dbReference type="Pfam" id="PF05739">
    <property type="entry name" value="SNARE"/>
    <property type="match status" value="1"/>
</dbReference>
<dbReference type="InterPro" id="IPR006011">
    <property type="entry name" value="Syntaxin_N"/>
</dbReference>
<reference evidence="6 7" key="1">
    <citation type="submission" date="2017-05" db="EMBL/GenBank/DDBJ databases">
        <title>Draft genome sequence of Elsinoe australis.</title>
        <authorList>
            <person name="Cheng Q."/>
        </authorList>
    </citation>
    <scope>NUCLEOTIDE SEQUENCE [LARGE SCALE GENOMIC DNA]</scope>
    <source>
        <strain evidence="6 7">NL1</strain>
    </source>
</reference>
<dbReference type="EMBL" id="NHZQ01000447">
    <property type="protein sequence ID" value="PSK34195.1"/>
    <property type="molecule type" value="Genomic_DNA"/>
</dbReference>
<dbReference type="STRING" id="40998.A0A2P7YE11"/>
<comment type="similarity">
    <text evidence="1">Belongs to the syntaxin family.</text>
</comment>
<evidence type="ECO:0000313" key="6">
    <source>
        <dbReference type="EMBL" id="PSK34195.1"/>
    </source>
</evidence>
<dbReference type="GO" id="GO:0006887">
    <property type="term" value="P:exocytosis"/>
    <property type="evidence" value="ECO:0007669"/>
    <property type="project" value="TreeGrafter"/>
</dbReference>
<evidence type="ECO:0000256" key="3">
    <source>
        <dbReference type="SAM" id="MobiDB-lite"/>
    </source>
</evidence>
<feature type="coiled-coil region" evidence="2">
    <location>
        <begin position="293"/>
        <end position="327"/>
    </location>
</feature>
<evidence type="ECO:0000256" key="4">
    <source>
        <dbReference type="SAM" id="Phobius"/>
    </source>
</evidence>
<dbReference type="GO" id="GO:0000149">
    <property type="term" value="F:SNARE binding"/>
    <property type="evidence" value="ECO:0007669"/>
    <property type="project" value="TreeGrafter"/>
</dbReference>
<dbReference type="Proteomes" id="UP000243723">
    <property type="component" value="Unassembled WGS sequence"/>
</dbReference>
<dbReference type="InterPro" id="IPR045242">
    <property type="entry name" value="Syntaxin"/>
</dbReference>
<protein>
    <submittedName>
        <fullName evidence="6">Syntaxin-like protein psy1</fullName>
    </submittedName>
</protein>
<sequence length="428" mass="47285">MAYNNGYGGGDRYGGGGGYGQQNPYQQANPYDQQQQNPYASSQQQQNPYATQGNRYENSSPYNQAGQGQSVEMQNLQHDQQQNPFGDGQTNGYGGQPQQSNPHAILNECREVGRAIDDLEGDLQTLQRAQRGFVNGNGASNREIDAMGAEIMGTYRALADRVKRIKSKPEAGNPQNAPQVGNLDRRIKKAINSFQQQESAFRKEVQEQQRRQYLIVNPDATEAELREVSEAGGDTQIFQQALLSADRRGQSQSTLRSVQQRHDAIQQIERTMIELAQLFQDLDAIVVQQDPMIQNVEKHAEDTQQHMVEANVQLEQATVKARAARKKKWICLGICVAIVIVIAIIVLAYGATQGWFRKDPAPAPAPTRAAMVKALRMARDVVDSHNLVPAPEPGPFEERAERETHGLGSGLDLREGGVLGVNSELKKA</sequence>
<keyword evidence="4" id="KW-0812">Transmembrane</keyword>
<dbReference type="Pfam" id="PF00804">
    <property type="entry name" value="Syntaxin"/>
    <property type="match status" value="1"/>
</dbReference>
<keyword evidence="4" id="KW-0472">Membrane</keyword>
<feature type="region of interest" description="Disordered" evidence="3">
    <location>
        <begin position="384"/>
        <end position="415"/>
    </location>
</feature>
<dbReference type="AlphaFoldDB" id="A0A2P7YE11"/>
<dbReference type="GO" id="GO:0048278">
    <property type="term" value="P:vesicle docking"/>
    <property type="evidence" value="ECO:0007669"/>
    <property type="project" value="TreeGrafter"/>
</dbReference>
<dbReference type="PANTHER" id="PTHR19957">
    <property type="entry name" value="SYNTAXIN"/>
    <property type="match status" value="1"/>
</dbReference>
<dbReference type="CDD" id="cd15849">
    <property type="entry name" value="SNARE_Sso1"/>
    <property type="match status" value="1"/>
</dbReference>
<dbReference type="PROSITE" id="PS50192">
    <property type="entry name" value="T_SNARE"/>
    <property type="match status" value="1"/>
</dbReference>
<keyword evidence="2" id="KW-0175">Coiled coil</keyword>
<dbReference type="GO" id="GO:0005484">
    <property type="term" value="F:SNAP receptor activity"/>
    <property type="evidence" value="ECO:0007669"/>
    <property type="project" value="TreeGrafter"/>
</dbReference>
<evidence type="ECO:0000256" key="2">
    <source>
        <dbReference type="SAM" id="Coils"/>
    </source>
</evidence>
<proteinExistence type="inferred from homology"/>
<dbReference type="InterPro" id="IPR000727">
    <property type="entry name" value="T_SNARE_dom"/>
</dbReference>
<dbReference type="GO" id="GO:0031201">
    <property type="term" value="C:SNARE complex"/>
    <property type="evidence" value="ECO:0007669"/>
    <property type="project" value="TreeGrafter"/>
</dbReference>
<feature type="transmembrane region" description="Helical" evidence="4">
    <location>
        <begin position="329"/>
        <end position="351"/>
    </location>
</feature>
<dbReference type="InterPro" id="IPR010989">
    <property type="entry name" value="SNARE"/>
</dbReference>
<keyword evidence="7" id="KW-1185">Reference proteome</keyword>
<feature type="domain" description="T-SNARE coiled-coil homology" evidence="5">
    <location>
        <begin position="255"/>
        <end position="317"/>
    </location>
</feature>
<evidence type="ECO:0000313" key="7">
    <source>
        <dbReference type="Proteomes" id="UP000243723"/>
    </source>
</evidence>
<feature type="compositionally biased region" description="Basic and acidic residues" evidence="3">
    <location>
        <begin position="396"/>
        <end position="405"/>
    </location>
</feature>
<dbReference type="Gene3D" id="1.20.58.70">
    <property type="match status" value="1"/>
</dbReference>
<accession>A0A2P7YE11</accession>
<dbReference type="GO" id="GO:0006906">
    <property type="term" value="P:vesicle fusion"/>
    <property type="evidence" value="ECO:0007669"/>
    <property type="project" value="TreeGrafter"/>
</dbReference>
<dbReference type="SMART" id="SM00397">
    <property type="entry name" value="t_SNARE"/>
    <property type="match status" value="1"/>
</dbReference>
<dbReference type="GO" id="GO:0012505">
    <property type="term" value="C:endomembrane system"/>
    <property type="evidence" value="ECO:0007669"/>
    <property type="project" value="TreeGrafter"/>
</dbReference>
<keyword evidence="4" id="KW-1133">Transmembrane helix</keyword>
<feature type="compositionally biased region" description="Polar residues" evidence="3">
    <location>
        <begin position="51"/>
        <end position="88"/>
    </location>
</feature>
<gene>
    <name evidence="6" type="ORF">B9Z65_8521</name>
</gene>
<dbReference type="OrthoDB" id="10255013at2759"/>
<name>A0A2P7YE11_9PEZI</name>
<dbReference type="GO" id="GO:0005886">
    <property type="term" value="C:plasma membrane"/>
    <property type="evidence" value="ECO:0007669"/>
    <property type="project" value="TreeGrafter"/>
</dbReference>
<feature type="region of interest" description="Disordered" evidence="3">
    <location>
        <begin position="1"/>
        <end position="102"/>
    </location>
</feature>
<evidence type="ECO:0000259" key="5">
    <source>
        <dbReference type="PROSITE" id="PS50192"/>
    </source>
</evidence>
<dbReference type="SUPFAM" id="SSF47661">
    <property type="entry name" value="t-snare proteins"/>
    <property type="match status" value="1"/>
</dbReference>
<dbReference type="PANTHER" id="PTHR19957:SF380">
    <property type="entry name" value="SYNTAXIN FAMILY PROTEIN"/>
    <property type="match status" value="1"/>
</dbReference>